<evidence type="ECO:0000256" key="1">
    <source>
        <dbReference type="ARBA" id="ARBA00009817"/>
    </source>
</evidence>
<dbReference type="OrthoDB" id="6424451at2759"/>
<protein>
    <recommendedName>
        <fullName evidence="5">Heme-binding protein soul2</fullName>
    </recommendedName>
</protein>
<evidence type="ECO:0000256" key="2">
    <source>
        <dbReference type="SAM" id="SignalP"/>
    </source>
</evidence>
<dbReference type="GeneTree" id="ENSGT00940000170402"/>
<keyword evidence="4" id="KW-1185">Reference proteome</keyword>
<dbReference type="Gene3D" id="3.20.80.10">
    <property type="entry name" value="Regulatory factor, effector binding domain"/>
    <property type="match status" value="1"/>
</dbReference>
<dbReference type="InterPro" id="IPR006917">
    <property type="entry name" value="SOUL_heme-bd"/>
</dbReference>
<reference evidence="3" key="2">
    <citation type="submission" date="2025-08" db="UniProtKB">
        <authorList>
            <consortium name="Ensembl"/>
        </authorList>
    </citation>
    <scope>IDENTIFICATION</scope>
</reference>
<organism evidence="3 4">
    <name type="scientific">Anabas testudineus</name>
    <name type="common">Climbing perch</name>
    <name type="synonym">Anthias testudineus</name>
    <dbReference type="NCBI Taxonomy" id="64144"/>
    <lineage>
        <taxon>Eukaryota</taxon>
        <taxon>Metazoa</taxon>
        <taxon>Chordata</taxon>
        <taxon>Craniata</taxon>
        <taxon>Vertebrata</taxon>
        <taxon>Euteleostomi</taxon>
        <taxon>Actinopterygii</taxon>
        <taxon>Neopterygii</taxon>
        <taxon>Teleostei</taxon>
        <taxon>Neoteleostei</taxon>
        <taxon>Acanthomorphata</taxon>
        <taxon>Anabantaria</taxon>
        <taxon>Anabantiformes</taxon>
        <taxon>Anabantoidei</taxon>
        <taxon>Anabantidae</taxon>
        <taxon>Anabas</taxon>
    </lineage>
</organism>
<evidence type="ECO:0000313" key="4">
    <source>
        <dbReference type="Proteomes" id="UP000265040"/>
    </source>
</evidence>
<proteinExistence type="inferred from homology"/>
<dbReference type="GO" id="GO:0005737">
    <property type="term" value="C:cytoplasm"/>
    <property type="evidence" value="ECO:0007669"/>
    <property type="project" value="TreeGrafter"/>
</dbReference>
<accession>A0A7N5ZXT2</accession>
<dbReference type="Ensembl" id="ENSATET00000070706.2">
    <property type="protein sequence ID" value="ENSATEP00000038292.1"/>
    <property type="gene ID" value="ENSATEG00000028298.2"/>
</dbReference>
<dbReference type="Proteomes" id="UP000265040">
    <property type="component" value="Chromosome 15"/>
</dbReference>
<reference evidence="3" key="3">
    <citation type="submission" date="2025-09" db="UniProtKB">
        <authorList>
            <consortium name="Ensembl"/>
        </authorList>
    </citation>
    <scope>IDENTIFICATION</scope>
</reference>
<feature type="chain" id="PRO_5031436787" description="Heme-binding protein soul2" evidence="2">
    <location>
        <begin position="29"/>
        <end position="202"/>
    </location>
</feature>
<dbReference type="InParanoid" id="A0A7N5ZXT2"/>
<sequence length="202" mass="22352">MSCFAESVKMKQLLSVLVALVLVLLCKGQDWTPPSFCNGQICPQFKLCCVQDFEVRSYVATEWITTKIQSSANNDLMAAHKKLKEYCQTQKDAGMSINVNTWPALITKKEGSGLSMSWFLSPGTKKPADSDSVRVQSIPEITYYVRVFNGLPSMKSAEENAAALRKALVDAGKTFDPQNYTGAAYDSIMSVTHHNEIWIVPA</sequence>
<evidence type="ECO:0000313" key="3">
    <source>
        <dbReference type="Ensembl" id="ENSATEP00000038292.1"/>
    </source>
</evidence>
<reference evidence="3" key="1">
    <citation type="submission" date="2021-04" db="EMBL/GenBank/DDBJ databases">
        <authorList>
            <consortium name="Wellcome Sanger Institute Data Sharing"/>
        </authorList>
    </citation>
    <scope>NUCLEOTIDE SEQUENCE [LARGE SCALE GENOMIC DNA]</scope>
</reference>
<comment type="similarity">
    <text evidence="1">Belongs to the HEBP family.</text>
</comment>
<evidence type="ECO:0008006" key="5">
    <source>
        <dbReference type="Google" id="ProtNLM"/>
    </source>
</evidence>
<feature type="signal peptide" evidence="2">
    <location>
        <begin position="1"/>
        <end position="28"/>
    </location>
</feature>
<dbReference type="SUPFAM" id="SSF55136">
    <property type="entry name" value="Probable bacterial effector-binding domain"/>
    <property type="match status" value="1"/>
</dbReference>
<dbReference type="InterPro" id="IPR011256">
    <property type="entry name" value="Reg_factor_effector_dom_sf"/>
</dbReference>
<dbReference type="PANTHER" id="PTHR11220:SF69">
    <property type="entry name" value="HEME-BINDING PROTEIN 2"/>
    <property type="match status" value="1"/>
</dbReference>
<dbReference type="PANTHER" id="PTHR11220">
    <property type="entry name" value="HEME-BINDING PROTEIN-RELATED"/>
    <property type="match status" value="1"/>
</dbReference>
<dbReference type="AlphaFoldDB" id="A0A7N5ZXT2"/>
<keyword evidence="2" id="KW-0732">Signal</keyword>
<name>A0A7N5ZXT2_ANATE</name>
<dbReference type="GO" id="GO:0020037">
    <property type="term" value="F:heme binding"/>
    <property type="evidence" value="ECO:0007669"/>
    <property type="project" value="TreeGrafter"/>
</dbReference>
<dbReference type="Pfam" id="PF04832">
    <property type="entry name" value="SOUL"/>
    <property type="match status" value="1"/>
</dbReference>